<organism evidence="2 3">
    <name type="scientific">Streptomyces pilosus</name>
    <dbReference type="NCBI Taxonomy" id="28893"/>
    <lineage>
        <taxon>Bacteria</taxon>
        <taxon>Bacillati</taxon>
        <taxon>Actinomycetota</taxon>
        <taxon>Actinomycetes</taxon>
        <taxon>Kitasatosporales</taxon>
        <taxon>Streptomycetaceae</taxon>
        <taxon>Streptomyces</taxon>
    </lineage>
</organism>
<dbReference type="AlphaFoldDB" id="A0A918BNE9"/>
<dbReference type="Proteomes" id="UP000656732">
    <property type="component" value="Unassembled WGS sequence"/>
</dbReference>
<accession>A0A918BNE9</accession>
<feature type="region of interest" description="Disordered" evidence="1">
    <location>
        <begin position="1"/>
        <end position="32"/>
    </location>
</feature>
<sequence>MPAECVGVDGADTARTDDPDAHGIKVGPAPAPVNPYVRTTELHDFPSTAHAATLGPCRNQKWTRPYNWS</sequence>
<reference evidence="2" key="1">
    <citation type="journal article" date="2014" name="Int. J. Syst. Evol. Microbiol.">
        <title>Complete genome sequence of Corynebacterium casei LMG S-19264T (=DSM 44701T), isolated from a smear-ripened cheese.</title>
        <authorList>
            <consortium name="US DOE Joint Genome Institute (JGI-PGF)"/>
            <person name="Walter F."/>
            <person name="Albersmeier A."/>
            <person name="Kalinowski J."/>
            <person name="Ruckert C."/>
        </authorList>
    </citation>
    <scope>NUCLEOTIDE SEQUENCE</scope>
    <source>
        <strain evidence="2">JCM 4403</strain>
    </source>
</reference>
<gene>
    <name evidence="2" type="ORF">GCM10010280_23220</name>
</gene>
<evidence type="ECO:0000313" key="3">
    <source>
        <dbReference type="Proteomes" id="UP000656732"/>
    </source>
</evidence>
<evidence type="ECO:0000256" key="1">
    <source>
        <dbReference type="SAM" id="MobiDB-lite"/>
    </source>
</evidence>
<name>A0A918BNE9_9ACTN</name>
<feature type="compositionally biased region" description="Basic and acidic residues" evidence="1">
    <location>
        <begin position="12"/>
        <end position="23"/>
    </location>
</feature>
<protein>
    <submittedName>
        <fullName evidence="2">Uncharacterized protein</fullName>
    </submittedName>
</protein>
<proteinExistence type="predicted"/>
<keyword evidence="3" id="KW-1185">Reference proteome</keyword>
<evidence type="ECO:0000313" key="2">
    <source>
        <dbReference type="EMBL" id="GGQ76344.1"/>
    </source>
</evidence>
<dbReference type="EMBL" id="BMTU01000004">
    <property type="protein sequence ID" value="GGQ76344.1"/>
    <property type="molecule type" value="Genomic_DNA"/>
</dbReference>
<comment type="caution">
    <text evidence="2">The sequence shown here is derived from an EMBL/GenBank/DDBJ whole genome shotgun (WGS) entry which is preliminary data.</text>
</comment>
<reference evidence="2" key="2">
    <citation type="submission" date="2020-09" db="EMBL/GenBank/DDBJ databases">
        <authorList>
            <person name="Sun Q."/>
            <person name="Ohkuma M."/>
        </authorList>
    </citation>
    <scope>NUCLEOTIDE SEQUENCE</scope>
    <source>
        <strain evidence="2">JCM 4403</strain>
    </source>
</reference>